<comment type="caution">
    <text evidence="2">The sequence shown here is derived from an EMBL/GenBank/DDBJ whole genome shotgun (WGS) entry which is preliminary data.</text>
</comment>
<dbReference type="InterPro" id="IPR036514">
    <property type="entry name" value="SGNH_hydro_sf"/>
</dbReference>
<accession>A0A2T4UI38</accession>
<dbReference type="RefSeq" id="WP_107567302.1">
    <property type="nucleotide sequence ID" value="NZ_PYYB01000001.1"/>
</dbReference>
<proteinExistence type="predicted"/>
<feature type="region of interest" description="Disordered" evidence="1">
    <location>
        <begin position="106"/>
        <end position="125"/>
    </location>
</feature>
<dbReference type="InterPro" id="IPR007407">
    <property type="entry name" value="DUF459"/>
</dbReference>
<keyword evidence="3" id="KW-1185">Reference proteome</keyword>
<gene>
    <name evidence="2" type="ORF">C7Y72_03960</name>
</gene>
<organism evidence="2 3">
    <name type="scientific">Paraconexibacter algicola</name>
    <dbReference type="NCBI Taxonomy" id="2133960"/>
    <lineage>
        <taxon>Bacteria</taxon>
        <taxon>Bacillati</taxon>
        <taxon>Actinomycetota</taxon>
        <taxon>Thermoleophilia</taxon>
        <taxon>Solirubrobacterales</taxon>
        <taxon>Paraconexibacteraceae</taxon>
        <taxon>Paraconexibacter</taxon>
    </lineage>
</organism>
<sequence>MSAPDTTPPRSEVPPAAHVPTADDHLRGGARMTAKAAITMVLLTFALLVVADGDGIRHQGERMDDGTEKDVVLAVGRPAGWIADQLPVAPVVDQMLGWLSPDEDLGNDDGTFSASGGTGGGAVSPGAFDPAALGLPAAKPRKLRSLLVTGDSMSQPMDGELARALTPIGVRTKRDPKFGTGISKTDLLDWGAYSGVQARRDEPDATVVLLGANEGFPMTTKAGTVECCDLDWAAEYATRVRAMMATYTRGGAGRVYWLLIPNSNDAARNRIIRVVNTTIKLAAAPYGEQVRVVDIASVFTPGGRFRSAMDVDGRPQVVRDPDGAHLNDVGGRVAADTVREVLAKDFDLGGAA</sequence>
<evidence type="ECO:0000313" key="2">
    <source>
        <dbReference type="EMBL" id="PTL58865.1"/>
    </source>
</evidence>
<feature type="region of interest" description="Disordered" evidence="1">
    <location>
        <begin position="1"/>
        <end position="25"/>
    </location>
</feature>
<dbReference type="AlphaFoldDB" id="A0A2T4UI38"/>
<reference evidence="2 3" key="1">
    <citation type="submission" date="2018-03" db="EMBL/GenBank/DDBJ databases">
        <title>Aquarubrobacter algicola gen. nov., sp. nov., a novel actinobacterium isolated from shallow eutrophic lake during the end of cyanobacterial harmful algal blooms.</title>
        <authorList>
            <person name="Chun S.J."/>
        </authorList>
    </citation>
    <scope>NUCLEOTIDE SEQUENCE [LARGE SCALE GENOMIC DNA]</scope>
    <source>
        <strain evidence="2 3">Seoho-28</strain>
    </source>
</reference>
<dbReference type="Proteomes" id="UP000240739">
    <property type="component" value="Unassembled WGS sequence"/>
</dbReference>
<evidence type="ECO:0008006" key="4">
    <source>
        <dbReference type="Google" id="ProtNLM"/>
    </source>
</evidence>
<dbReference type="EMBL" id="PYYB01000001">
    <property type="protein sequence ID" value="PTL58865.1"/>
    <property type="molecule type" value="Genomic_DNA"/>
</dbReference>
<dbReference type="OrthoDB" id="445620at2"/>
<dbReference type="Gene3D" id="3.40.50.1110">
    <property type="entry name" value="SGNH hydrolase"/>
    <property type="match status" value="1"/>
</dbReference>
<dbReference type="SUPFAM" id="SSF52266">
    <property type="entry name" value="SGNH hydrolase"/>
    <property type="match status" value="1"/>
</dbReference>
<name>A0A2T4UI38_9ACTN</name>
<evidence type="ECO:0000256" key="1">
    <source>
        <dbReference type="SAM" id="MobiDB-lite"/>
    </source>
</evidence>
<dbReference type="Pfam" id="PF04311">
    <property type="entry name" value="DUF459"/>
    <property type="match status" value="1"/>
</dbReference>
<protein>
    <recommendedName>
        <fullName evidence="4">DUF459 domain-containing protein</fullName>
    </recommendedName>
</protein>
<evidence type="ECO:0000313" key="3">
    <source>
        <dbReference type="Proteomes" id="UP000240739"/>
    </source>
</evidence>